<feature type="transmembrane region" description="Helical" evidence="1">
    <location>
        <begin position="28"/>
        <end position="47"/>
    </location>
</feature>
<dbReference type="InterPro" id="IPR025196">
    <property type="entry name" value="DUF4126"/>
</dbReference>
<accession>A0A0M2PZJ0</accession>
<protein>
    <recommendedName>
        <fullName evidence="2">DUF4126 domain-containing protein</fullName>
    </recommendedName>
</protein>
<dbReference type="Proteomes" id="UP000034681">
    <property type="component" value="Unassembled WGS sequence"/>
</dbReference>
<dbReference type="Pfam" id="PF13548">
    <property type="entry name" value="DUF4126"/>
    <property type="match status" value="1"/>
</dbReference>
<evidence type="ECO:0000313" key="4">
    <source>
        <dbReference type="Proteomes" id="UP000034681"/>
    </source>
</evidence>
<name>A0A0M2PZJ0_PROHO</name>
<evidence type="ECO:0000256" key="1">
    <source>
        <dbReference type="SAM" id="Phobius"/>
    </source>
</evidence>
<feature type="domain" description="DUF4126" evidence="2">
    <location>
        <begin position="1"/>
        <end position="155"/>
    </location>
</feature>
<evidence type="ECO:0000259" key="2">
    <source>
        <dbReference type="Pfam" id="PF13548"/>
    </source>
</evidence>
<dbReference type="EMBL" id="AJTX02000004">
    <property type="protein sequence ID" value="KKJ00483.1"/>
    <property type="molecule type" value="Genomic_DNA"/>
</dbReference>
<organism evidence="3 4">
    <name type="scientific">Prochlorothrix hollandica PCC 9006 = CALU 1027</name>
    <dbReference type="NCBI Taxonomy" id="317619"/>
    <lineage>
        <taxon>Bacteria</taxon>
        <taxon>Bacillati</taxon>
        <taxon>Cyanobacteriota</taxon>
        <taxon>Cyanophyceae</taxon>
        <taxon>Prochlorotrichales</taxon>
        <taxon>Prochlorotrichaceae</taxon>
        <taxon>Prochlorothrix</taxon>
    </lineage>
</organism>
<reference evidence="3" key="1">
    <citation type="submission" date="2012-04" db="EMBL/GenBank/DDBJ databases">
        <authorList>
            <person name="Borisov I.G."/>
            <person name="Ivanikova N.V."/>
            <person name="Pinevich A.V."/>
        </authorList>
    </citation>
    <scope>NUCLEOTIDE SEQUENCE</scope>
    <source>
        <strain evidence="3">CALU 1027</strain>
    </source>
</reference>
<proteinExistence type="predicted"/>
<sequence>MRVALPLLAIVLIQQGQNWSQMPVLGTFQPNWVLGALVSWSLFEILASKTLLGQRIQQSIQLFFSPLAGVILAMTVATNRNLPDWLLGILAGVGGMVALVLYLVKMGWFYRLRGLPLWLTLGEDFLCVALVFMAFGAPEQGGLVALVLLWLAIRSSSAWYQWYTANPALDRRDRPRSPRRP</sequence>
<dbReference type="AlphaFoldDB" id="A0A0M2PZJ0"/>
<keyword evidence="1" id="KW-1133">Transmembrane helix</keyword>
<dbReference type="eggNOG" id="ENOG502ZCFJ">
    <property type="taxonomic scope" value="Bacteria"/>
</dbReference>
<feature type="transmembrane region" description="Helical" evidence="1">
    <location>
        <begin position="116"/>
        <end position="137"/>
    </location>
</feature>
<feature type="transmembrane region" description="Helical" evidence="1">
    <location>
        <begin position="143"/>
        <end position="162"/>
    </location>
</feature>
<keyword evidence="4" id="KW-1185">Reference proteome</keyword>
<keyword evidence="1" id="KW-0472">Membrane</keyword>
<feature type="transmembrane region" description="Helical" evidence="1">
    <location>
        <begin position="59"/>
        <end position="79"/>
    </location>
</feature>
<keyword evidence="1" id="KW-0812">Transmembrane</keyword>
<feature type="transmembrane region" description="Helical" evidence="1">
    <location>
        <begin position="85"/>
        <end position="104"/>
    </location>
</feature>
<comment type="caution">
    <text evidence="3">The sequence shown here is derived from an EMBL/GenBank/DDBJ whole genome shotgun (WGS) entry which is preliminary data.</text>
</comment>
<evidence type="ECO:0000313" key="3">
    <source>
        <dbReference type="EMBL" id="KKJ00483.1"/>
    </source>
</evidence>
<gene>
    <name evidence="3" type="ORF">PROH_07630</name>
</gene>